<comment type="subcellular location">
    <subcellularLocation>
        <location evidence="1">Cytoplasm</location>
    </subcellularLocation>
</comment>
<evidence type="ECO:0000256" key="3">
    <source>
        <dbReference type="ARBA" id="ARBA00022490"/>
    </source>
</evidence>
<evidence type="ECO:0000256" key="1">
    <source>
        <dbReference type="ARBA" id="ARBA00004496"/>
    </source>
</evidence>
<dbReference type="SUPFAM" id="SSF47220">
    <property type="entry name" value="alpha-catenin/vinculin-like"/>
    <property type="match status" value="1"/>
</dbReference>
<name>A0A3P7P8L8_DIBLA</name>
<dbReference type="AlphaFoldDB" id="A0A3P7P8L8"/>
<dbReference type="GO" id="GO:0051015">
    <property type="term" value="F:actin filament binding"/>
    <property type="evidence" value="ECO:0007669"/>
    <property type="project" value="InterPro"/>
</dbReference>
<dbReference type="GO" id="GO:0007155">
    <property type="term" value="P:cell adhesion"/>
    <property type="evidence" value="ECO:0007669"/>
    <property type="project" value="InterPro"/>
</dbReference>
<dbReference type="Proteomes" id="UP000281553">
    <property type="component" value="Unassembled WGS sequence"/>
</dbReference>
<comment type="similarity">
    <text evidence="2">Belongs to the vinculin/alpha-catenin family.</text>
</comment>
<reference evidence="4 5" key="1">
    <citation type="submission" date="2018-11" db="EMBL/GenBank/DDBJ databases">
        <authorList>
            <consortium name="Pathogen Informatics"/>
        </authorList>
    </citation>
    <scope>NUCLEOTIDE SEQUENCE [LARGE SCALE GENOMIC DNA]</scope>
</reference>
<dbReference type="GO" id="GO:0005737">
    <property type="term" value="C:cytoplasm"/>
    <property type="evidence" value="ECO:0007669"/>
    <property type="project" value="UniProtKB-SubCell"/>
</dbReference>
<accession>A0A3P7P8L8</accession>
<dbReference type="OrthoDB" id="6376697at2759"/>
<evidence type="ECO:0000313" key="5">
    <source>
        <dbReference type="Proteomes" id="UP000281553"/>
    </source>
</evidence>
<evidence type="ECO:0000256" key="2">
    <source>
        <dbReference type="ARBA" id="ARBA00008376"/>
    </source>
</evidence>
<dbReference type="EMBL" id="UYRU01065718">
    <property type="protein sequence ID" value="VDN16402.1"/>
    <property type="molecule type" value="Genomic_DNA"/>
</dbReference>
<keyword evidence="3" id="KW-0963">Cytoplasm</keyword>
<organism evidence="4 5">
    <name type="scientific">Dibothriocephalus latus</name>
    <name type="common">Fish tapeworm</name>
    <name type="synonym">Diphyllobothrium latum</name>
    <dbReference type="NCBI Taxonomy" id="60516"/>
    <lineage>
        <taxon>Eukaryota</taxon>
        <taxon>Metazoa</taxon>
        <taxon>Spiralia</taxon>
        <taxon>Lophotrochozoa</taxon>
        <taxon>Platyhelminthes</taxon>
        <taxon>Cestoda</taxon>
        <taxon>Eucestoda</taxon>
        <taxon>Diphyllobothriidea</taxon>
        <taxon>Diphyllobothriidae</taxon>
        <taxon>Dibothriocephalus</taxon>
    </lineage>
</organism>
<dbReference type="Pfam" id="PF01044">
    <property type="entry name" value="Vinculin"/>
    <property type="match status" value="1"/>
</dbReference>
<proteinExistence type="inferred from homology"/>
<dbReference type="InterPro" id="IPR036723">
    <property type="entry name" value="Alpha-catenin/vinculin-like_sf"/>
</dbReference>
<sequence>MSTDPNSIRFARFTAAELEQLTPQLINASKVLALRPTSTAALGNYSLFSTTYKSFVEMLQTAMDDLTDSTDLLITYDELLREDLASCERQAAVSHLIAYSI</sequence>
<dbReference type="InterPro" id="IPR006077">
    <property type="entry name" value="Vinculin/catenin"/>
</dbReference>
<keyword evidence="5" id="KW-1185">Reference proteome</keyword>
<dbReference type="Gene3D" id="1.20.120.230">
    <property type="entry name" value="Alpha-catenin/vinculin-like"/>
    <property type="match status" value="1"/>
</dbReference>
<evidence type="ECO:0000313" key="4">
    <source>
        <dbReference type="EMBL" id="VDN16402.1"/>
    </source>
</evidence>
<gene>
    <name evidence="4" type="ORF">DILT_LOCUS12233</name>
</gene>
<protein>
    <submittedName>
        <fullName evidence="4">Uncharacterized protein</fullName>
    </submittedName>
</protein>